<keyword evidence="3" id="KW-1185">Reference proteome</keyword>
<comment type="caution">
    <text evidence="2">The sequence shown here is derived from an EMBL/GenBank/DDBJ whole genome shotgun (WGS) entry which is preliminary data.</text>
</comment>
<accession>A0A6A2YHR4</accession>
<evidence type="ECO:0000256" key="1">
    <source>
        <dbReference type="SAM" id="Phobius"/>
    </source>
</evidence>
<dbReference type="PANTHER" id="PTHR33625:SF4">
    <property type="entry name" value="OS08G0179900 PROTEIN"/>
    <property type="match status" value="1"/>
</dbReference>
<name>A0A6A2YHR4_HIBSY</name>
<keyword evidence="1" id="KW-1133">Transmembrane helix</keyword>
<keyword evidence="1" id="KW-0472">Membrane</keyword>
<sequence length="254" mass="27345">MNLGSLEMVDDRESAAAVEQEVVSEVSITTAGRAEPIARGLFGGVPSLEETQEATADLKDALNNSSYGVLYEQLIAFFILEFKVYGGGTALESGVRSLSNSEGTKDCVAYDVAAIRALKLLNENTAVQSSVASIAADPNVWKAVLNNSDVRDYIKSKQTNDKFEYQASPRSSISSEDYKDSDGGDPFSDFIQKIKTSVVEMVSKVTNLFHGLFSFPTAEKAEENFGSNNIDETIGATLMALAVLVIMVVLVKRG</sequence>
<dbReference type="PANTHER" id="PTHR33625">
    <property type="entry name" value="OS08G0179900 PROTEIN"/>
    <property type="match status" value="1"/>
</dbReference>
<keyword evidence="1" id="KW-0812">Transmembrane</keyword>
<gene>
    <name evidence="2" type="ORF">F3Y22_tig00111754pilonHSYRG00041</name>
</gene>
<proteinExistence type="predicted"/>
<dbReference type="AlphaFoldDB" id="A0A6A2YHR4"/>
<evidence type="ECO:0000313" key="3">
    <source>
        <dbReference type="Proteomes" id="UP000436088"/>
    </source>
</evidence>
<dbReference type="Proteomes" id="UP000436088">
    <property type="component" value="Unassembled WGS sequence"/>
</dbReference>
<evidence type="ECO:0000313" key="2">
    <source>
        <dbReference type="EMBL" id="KAE8674444.1"/>
    </source>
</evidence>
<protein>
    <submittedName>
        <fullName evidence="2">Uncharacterized protein</fullName>
    </submittedName>
</protein>
<dbReference type="EMBL" id="VEPZ02001418">
    <property type="protein sequence ID" value="KAE8674444.1"/>
    <property type="molecule type" value="Genomic_DNA"/>
</dbReference>
<feature type="transmembrane region" description="Helical" evidence="1">
    <location>
        <begin position="233"/>
        <end position="251"/>
    </location>
</feature>
<reference evidence="2" key="1">
    <citation type="submission" date="2019-09" db="EMBL/GenBank/DDBJ databases">
        <title>Draft genome information of white flower Hibiscus syriacus.</title>
        <authorList>
            <person name="Kim Y.-M."/>
        </authorList>
    </citation>
    <scope>NUCLEOTIDE SEQUENCE [LARGE SCALE GENOMIC DNA]</scope>
    <source>
        <strain evidence="2">YM2019G1</strain>
    </source>
</reference>
<organism evidence="2 3">
    <name type="scientific">Hibiscus syriacus</name>
    <name type="common">Rose of Sharon</name>
    <dbReference type="NCBI Taxonomy" id="106335"/>
    <lineage>
        <taxon>Eukaryota</taxon>
        <taxon>Viridiplantae</taxon>
        <taxon>Streptophyta</taxon>
        <taxon>Embryophyta</taxon>
        <taxon>Tracheophyta</taxon>
        <taxon>Spermatophyta</taxon>
        <taxon>Magnoliopsida</taxon>
        <taxon>eudicotyledons</taxon>
        <taxon>Gunneridae</taxon>
        <taxon>Pentapetalae</taxon>
        <taxon>rosids</taxon>
        <taxon>malvids</taxon>
        <taxon>Malvales</taxon>
        <taxon>Malvaceae</taxon>
        <taxon>Malvoideae</taxon>
        <taxon>Hibiscus</taxon>
    </lineage>
</organism>